<dbReference type="RefSeq" id="WP_129442024.1">
    <property type="nucleotide sequence ID" value="NZ_CP035492.1"/>
</dbReference>
<feature type="transmembrane region" description="Helical" evidence="1">
    <location>
        <begin position="76"/>
        <end position="93"/>
    </location>
</feature>
<dbReference type="KEGG" id="pprt:ET464_14445"/>
<dbReference type="InterPro" id="IPR032421">
    <property type="entry name" value="PMT_4TMC"/>
</dbReference>
<dbReference type="PANTHER" id="PTHR10050">
    <property type="entry name" value="DOLICHYL-PHOSPHATE-MANNOSE--PROTEIN MANNOSYLTRANSFERASE"/>
    <property type="match status" value="1"/>
</dbReference>
<feature type="transmembrane region" description="Helical" evidence="1">
    <location>
        <begin position="132"/>
        <end position="149"/>
    </location>
</feature>
<sequence length="171" mass="20516">MYQYHSGLTATHPYASWWWEWPFMKRPVWYFSGRSIMPAGEVSTISAFGNPVLWWGGIFAVIGAIYFSLKRKDSRMYIVWIAYLSQYVPWMLVPRVTFLYHYFAMVPFMIISIVYMMKLLDEKWPQWKPVRNLYIAAAVVMFILFYPVLSGMTVSQNYVTYVLRWFDTWVF</sequence>
<evidence type="ECO:0000259" key="2">
    <source>
        <dbReference type="Pfam" id="PF16192"/>
    </source>
</evidence>
<comment type="function">
    <text evidence="1">Protein O-mannosyltransferase that catalyzes the transfer of a single mannose residue from a polyprenol phospho-mannosyl lipidic donor to the hydroxyl group of selected serine and threonine residues in acceptor proteins.</text>
</comment>
<keyword evidence="1" id="KW-0472">Membrane</keyword>
<dbReference type="Proteomes" id="UP000293568">
    <property type="component" value="Chromosome"/>
</dbReference>
<comment type="similarity">
    <text evidence="1">Belongs to the glycosyltransferase 39 family.</text>
</comment>
<keyword evidence="1" id="KW-0808">Transferase</keyword>
<name>A0A4P6F2T5_9BACL</name>
<comment type="caution">
    <text evidence="1">Lacks conserved residue(s) required for the propagation of feature annotation.</text>
</comment>
<gene>
    <name evidence="3" type="ORF">ET464_14445</name>
</gene>
<keyword evidence="1" id="KW-0812">Transmembrane</keyword>
<dbReference type="Pfam" id="PF16192">
    <property type="entry name" value="PMT_4TMC"/>
    <property type="match status" value="1"/>
</dbReference>
<dbReference type="OrthoDB" id="9776737at2"/>
<keyword evidence="1" id="KW-0328">Glycosyltransferase</keyword>
<dbReference type="GO" id="GO:0004169">
    <property type="term" value="F:dolichyl-phosphate-mannose-protein mannosyltransferase activity"/>
    <property type="evidence" value="ECO:0007669"/>
    <property type="project" value="UniProtKB-UniRule"/>
</dbReference>
<keyword evidence="1" id="KW-1003">Cell membrane</keyword>
<accession>A0A4P6F2T5</accession>
<feature type="transmembrane region" description="Helical" evidence="1">
    <location>
        <begin position="99"/>
        <end position="120"/>
    </location>
</feature>
<evidence type="ECO:0000313" key="3">
    <source>
        <dbReference type="EMBL" id="QAY67407.1"/>
    </source>
</evidence>
<evidence type="ECO:0000256" key="1">
    <source>
        <dbReference type="RuleBase" id="RU367007"/>
    </source>
</evidence>
<dbReference type="AlphaFoldDB" id="A0A4P6F2T5"/>
<protein>
    <recommendedName>
        <fullName evidence="1">Polyprenol-phosphate-mannose--protein mannosyltransferase</fullName>
        <ecNumber evidence="1">2.4.1.-</ecNumber>
    </recommendedName>
</protein>
<organism evidence="3 4">
    <name type="scientific">Paenibacillus protaetiae</name>
    <dbReference type="NCBI Taxonomy" id="2509456"/>
    <lineage>
        <taxon>Bacteria</taxon>
        <taxon>Bacillati</taxon>
        <taxon>Bacillota</taxon>
        <taxon>Bacilli</taxon>
        <taxon>Bacillales</taxon>
        <taxon>Paenibacillaceae</taxon>
        <taxon>Paenibacillus</taxon>
    </lineage>
</organism>
<dbReference type="GO" id="GO:0005886">
    <property type="term" value="C:plasma membrane"/>
    <property type="evidence" value="ECO:0007669"/>
    <property type="project" value="UniProtKB-SubCell"/>
</dbReference>
<dbReference type="EC" id="2.4.1.-" evidence="1"/>
<feature type="domain" description="Protein O-mannosyl-transferase C-terminal four TM" evidence="2">
    <location>
        <begin position="1"/>
        <end position="169"/>
    </location>
</feature>
<feature type="transmembrane region" description="Helical" evidence="1">
    <location>
        <begin position="52"/>
        <end position="69"/>
    </location>
</feature>
<dbReference type="EMBL" id="CP035492">
    <property type="protein sequence ID" value="QAY67407.1"/>
    <property type="molecule type" value="Genomic_DNA"/>
</dbReference>
<reference evidence="3 4" key="1">
    <citation type="submission" date="2019-01" db="EMBL/GenBank/DDBJ databases">
        <title>Genome sequencing of strain FW100M-2.</title>
        <authorList>
            <person name="Heo J."/>
            <person name="Kim S.-J."/>
            <person name="Kim J.-S."/>
            <person name="Hong S.-B."/>
            <person name="Kwon S.-W."/>
        </authorList>
    </citation>
    <scope>NUCLEOTIDE SEQUENCE [LARGE SCALE GENOMIC DNA]</scope>
    <source>
        <strain evidence="3 4">FW100M-2</strain>
    </source>
</reference>
<keyword evidence="1" id="KW-1133">Transmembrane helix</keyword>
<evidence type="ECO:0000313" key="4">
    <source>
        <dbReference type="Proteomes" id="UP000293568"/>
    </source>
</evidence>
<keyword evidence="4" id="KW-1185">Reference proteome</keyword>
<proteinExistence type="inferred from homology"/>
<dbReference type="InterPro" id="IPR027005">
    <property type="entry name" value="PMT-like"/>
</dbReference>
<comment type="pathway">
    <text evidence="1">Protein modification; protein glycosylation.</text>
</comment>
<dbReference type="UniPathway" id="UPA00378"/>
<comment type="subcellular location">
    <subcellularLocation>
        <location evidence="1">Cell membrane</location>
    </subcellularLocation>
</comment>